<dbReference type="Gene3D" id="3.60.15.10">
    <property type="entry name" value="Ribonuclease Z/Hydroxyacylglutathione hydrolase-like"/>
    <property type="match status" value="1"/>
</dbReference>
<accession>A0A139R6Z0</accession>
<gene>
    <name evidence="9" type="ORF">NCTC13773_01626</name>
    <name evidence="7" type="ORF">SGADD02_01814</name>
    <name evidence="8" type="ORF">SGADD03_00173</name>
</gene>
<comment type="cofactor">
    <cofactor evidence="1">
        <name>Zn(2+)</name>
        <dbReference type="ChEBI" id="CHEBI:29105"/>
    </cofactor>
</comment>
<dbReference type="GeneID" id="57920240"/>
<dbReference type="SMART" id="SM00849">
    <property type="entry name" value="Lactamase_B"/>
    <property type="match status" value="1"/>
</dbReference>
<evidence type="ECO:0000259" key="6">
    <source>
        <dbReference type="SMART" id="SM00849"/>
    </source>
</evidence>
<evidence type="ECO:0000313" key="7">
    <source>
        <dbReference type="EMBL" id="KXT65962.1"/>
    </source>
</evidence>
<dbReference type="CDD" id="cd07729">
    <property type="entry name" value="AHL_lactonase_MBL-fold"/>
    <property type="match status" value="1"/>
</dbReference>
<evidence type="ECO:0000256" key="4">
    <source>
        <dbReference type="ARBA" id="ARBA00022801"/>
    </source>
</evidence>
<keyword evidence="3" id="KW-0479">Metal-binding</keyword>
<dbReference type="Proteomes" id="UP000071927">
    <property type="component" value="Unassembled WGS sequence"/>
</dbReference>
<dbReference type="Proteomes" id="UP000070198">
    <property type="component" value="Unassembled WGS sequence"/>
</dbReference>
<evidence type="ECO:0000313" key="11">
    <source>
        <dbReference type="Proteomes" id="UP000071927"/>
    </source>
</evidence>
<evidence type="ECO:0000313" key="9">
    <source>
        <dbReference type="EMBL" id="SQG79810.1"/>
    </source>
</evidence>
<keyword evidence="4 8" id="KW-0378">Hydrolase</keyword>
<organism evidence="8 11">
    <name type="scientific">Streptococcus gallolyticus</name>
    <dbReference type="NCBI Taxonomy" id="315405"/>
    <lineage>
        <taxon>Bacteria</taxon>
        <taxon>Bacillati</taxon>
        <taxon>Bacillota</taxon>
        <taxon>Bacilli</taxon>
        <taxon>Lactobacillales</taxon>
        <taxon>Streptococcaceae</taxon>
        <taxon>Streptococcus</taxon>
    </lineage>
</organism>
<name>A0A139R6Z0_9STRE</name>
<dbReference type="PANTHER" id="PTHR42978">
    <property type="entry name" value="QUORUM-QUENCHING LACTONASE YTNP-RELATED-RELATED"/>
    <property type="match status" value="1"/>
</dbReference>
<dbReference type="Pfam" id="PF00753">
    <property type="entry name" value="Lactamase_B"/>
    <property type="match status" value="1"/>
</dbReference>
<evidence type="ECO:0000256" key="1">
    <source>
        <dbReference type="ARBA" id="ARBA00001947"/>
    </source>
</evidence>
<keyword evidence="5" id="KW-0862">Zinc</keyword>
<dbReference type="RefSeq" id="WP_009854509.1">
    <property type="nucleotide sequence ID" value="NZ_CP054015.1"/>
</dbReference>
<dbReference type="InterPro" id="IPR001279">
    <property type="entry name" value="Metallo-B-lactamas"/>
</dbReference>
<evidence type="ECO:0000256" key="3">
    <source>
        <dbReference type="ARBA" id="ARBA00022723"/>
    </source>
</evidence>
<reference evidence="9 12" key="2">
    <citation type="submission" date="2018-06" db="EMBL/GenBank/DDBJ databases">
        <authorList>
            <consortium name="Pathogen Informatics"/>
            <person name="Doyle S."/>
        </authorList>
    </citation>
    <scope>NUCLEOTIDE SEQUENCE [LARGE SCALE GENOMIC DNA]</scope>
    <source>
        <strain evidence="9 12">NCTC13773</strain>
    </source>
</reference>
<dbReference type="EC" id="3.1.1.27" evidence="9"/>
<feature type="domain" description="Metallo-beta-lactamase" evidence="6">
    <location>
        <begin position="46"/>
        <end position="271"/>
    </location>
</feature>
<proteinExistence type="inferred from homology"/>
<dbReference type="GO" id="GO:0047585">
    <property type="term" value="F:4-pyridoxolactonase activity"/>
    <property type="evidence" value="ECO:0007669"/>
    <property type="project" value="UniProtKB-EC"/>
</dbReference>
<sequence length="282" mass="31358">MGKIKIHVFHTGEVCVAPKLPFGGDDCSVIEASGIFGKKEDRIWLPVSSYLIEHPKGTFLVDTGWSRDMSPNGVFDKKAQIKSLDSRLLYKINQGKVGLGQCIDEQLLKLGIKDSDLDAVLLTHLDCDHANGLKQVSNAKKFLVSADEVAFAQKLTNRVRYRKTWWEGVNLTAFDWNDTQGAFSKSYDLLGDGSIELISIPGHADGLFAVKVKNDEGKFVLLFSDGGYATKSWEQMITSGIAADREKQRQSLAWIREQSLDPNCIESLANHDSDIQPHVIEF</sequence>
<comment type="similarity">
    <text evidence="2">Belongs to the metallo-beta-lactamase superfamily.</text>
</comment>
<dbReference type="PANTHER" id="PTHR42978:SF2">
    <property type="entry name" value="102 KBASES UNSTABLE REGION: FROM 1 TO 119443"/>
    <property type="match status" value="1"/>
</dbReference>
<dbReference type="InterPro" id="IPR036866">
    <property type="entry name" value="RibonucZ/Hydroxyglut_hydro"/>
</dbReference>
<evidence type="ECO:0000313" key="8">
    <source>
        <dbReference type="EMBL" id="KXU10445.1"/>
    </source>
</evidence>
<dbReference type="InterPro" id="IPR051013">
    <property type="entry name" value="MBL_superfamily_lactonases"/>
</dbReference>
<dbReference type="AlphaFoldDB" id="A0A139R6Z0"/>
<evidence type="ECO:0000313" key="12">
    <source>
        <dbReference type="Proteomes" id="UP000249013"/>
    </source>
</evidence>
<dbReference type="EC" id="3.1.2.6" evidence="9"/>
<dbReference type="EMBL" id="LS483409">
    <property type="protein sequence ID" value="SQG79810.1"/>
    <property type="molecule type" value="Genomic_DNA"/>
</dbReference>
<dbReference type="GO" id="GO:0046872">
    <property type="term" value="F:metal ion binding"/>
    <property type="evidence" value="ECO:0007669"/>
    <property type="project" value="UniProtKB-KW"/>
</dbReference>
<evidence type="ECO:0000256" key="5">
    <source>
        <dbReference type="ARBA" id="ARBA00022833"/>
    </source>
</evidence>
<dbReference type="Proteomes" id="UP000249013">
    <property type="component" value="Chromosome 1"/>
</dbReference>
<evidence type="ECO:0000256" key="2">
    <source>
        <dbReference type="ARBA" id="ARBA00007749"/>
    </source>
</evidence>
<dbReference type="EMBL" id="LQOF01000361">
    <property type="protein sequence ID" value="KXT65962.1"/>
    <property type="molecule type" value="Genomic_DNA"/>
</dbReference>
<dbReference type="GO" id="GO:0004416">
    <property type="term" value="F:hydroxyacylglutathione hydrolase activity"/>
    <property type="evidence" value="ECO:0007669"/>
    <property type="project" value="UniProtKB-EC"/>
</dbReference>
<evidence type="ECO:0000313" key="10">
    <source>
        <dbReference type="Proteomes" id="UP000070198"/>
    </source>
</evidence>
<protein>
    <submittedName>
        <fullName evidence="9">Beta-lactamase domain-containing protein</fullName>
        <ecNumber evidence="9">3.1.1.27</ecNumber>
        <ecNumber evidence="9">3.1.2.6</ecNumber>
    </submittedName>
    <submittedName>
        <fullName evidence="8">N-acyl homoserine lactone hydrolase</fullName>
    </submittedName>
</protein>
<reference evidence="10 11" key="1">
    <citation type="submission" date="2016-01" db="EMBL/GenBank/DDBJ databases">
        <title>Highly variable Streptococcus oralis are common among viridans streptococci isolated from primates.</title>
        <authorList>
            <person name="Denapaite D."/>
            <person name="Rieger M."/>
            <person name="Koendgen S."/>
            <person name="Brueckner R."/>
            <person name="Ochigava I."/>
            <person name="Kappeler P."/>
            <person name="Maetz-Rensing K."/>
            <person name="Leendertz F."/>
            <person name="Hakenbeck R."/>
        </authorList>
    </citation>
    <scope>NUCLEOTIDE SEQUENCE [LARGE SCALE GENOMIC DNA]</scope>
    <source>
        <strain evidence="7 10">DD02</strain>
        <strain evidence="8 11">DD03</strain>
    </source>
</reference>
<dbReference type="PATRIC" id="fig|315405.11.peg.2119"/>
<dbReference type="EMBL" id="LQXV01000060">
    <property type="protein sequence ID" value="KXU10445.1"/>
    <property type="molecule type" value="Genomic_DNA"/>
</dbReference>
<dbReference type="SUPFAM" id="SSF56281">
    <property type="entry name" value="Metallo-hydrolase/oxidoreductase"/>
    <property type="match status" value="1"/>
</dbReference>